<gene>
    <name evidence="1" type="ORF">G7057_05870</name>
</gene>
<dbReference type="AlphaFoldDB" id="A0A6G7K9Y5"/>
<dbReference type="RefSeq" id="WP_166162003.1">
    <property type="nucleotide sequence ID" value="NZ_CP049740.1"/>
</dbReference>
<evidence type="ECO:0000313" key="1">
    <source>
        <dbReference type="EMBL" id="QII82021.1"/>
    </source>
</evidence>
<keyword evidence="2" id="KW-1185">Reference proteome</keyword>
<dbReference type="Proteomes" id="UP000501451">
    <property type="component" value="Chromosome"/>
</dbReference>
<name>A0A6G7K9Y5_9LACT</name>
<reference evidence="1 2" key="1">
    <citation type="journal article" date="2017" name="Int. J. Syst. Evol. Microbiol.">
        <title>Jeotgalibaca porci sp. nov. and Jeotgalibaca arthritidis sp. nov., isolated from pigs, and emended description of the genus Jeotgalibaca.</title>
        <authorList>
            <person name="Zamora L."/>
            <person name="Perez-Sancho M."/>
            <person name="Dominguez L."/>
            <person name="Fernandez-Garayzabal J.F."/>
            <person name="Vela A.I."/>
        </authorList>
    </citation>
    <scope>NUCLEOTIDE SEQUENCE [LARGE SCALE GENOMIC DNA]</scope>
    <source>
        <strain evidence="1 2">CECT 9157</strain>
    </source>
</reference>
<accession>A0A6G7K9Y5</accession>
<dbReference type="EMBL" id="CP049740">
    <property type="protein sequence ID" value="QII82021.1"/>
    <property type="molecule type" value="Genomic_DNA"/>
</dbReference>
<proteinExistence type="predicted"/>
<sequence length="114" mass="13407">MWLFIIVIAIMVFTRLDDLIELFKSKDPNYQEDKQKEALEQLQQIEERRERLKSLIGLDCQIESLEFYLMSLPGTMAVTIQAVDQEWVKMTIKQKKPFDLIMKVADITAVSRIL</sequence>
<protein>
    <submittedName>
        <fullName evidence="1">Uncharacterized protein</fullName>
    </submittedName>
</protein>
<organism evidence="1 2">
    <name type="scientific">Jeotgalibaca arthritidis</name>
    <dbReference type="NCBI Taxonomy" id="1868794"/>
    <lineage>
        <taxon>Bacteria</taxon>
        <taxon>Bacillati</taxon>
        <taxon>Bacillota</taxon>
        <taxon>Bacilli</taxon>
        <taxon>Lactobacillales</taxon>
        <taxon>Carnobacteriaceae</taxon>
        <taxon>Jeotgalibaca</taxon>
    </lineage>
</organism>
<evidence type="ECO:0000313" key="2">
    <source>
        <dbReference type="Proteomes" id="UP000501451"/>
    </source>
</evidence>
<dbReference type="KEGG" id="jar:G7057_05870"/>